<reference evidence="1" key="1">
    <citation type="submission" date="2023-01" db="EMBL/GenBank/DDBJ databases">
        <title>Comparative genomic analysis of cold water coral derived Sulfitobacter faviae: insights into their metabolism and habitat adaptation.</title>
        <authorList>
            <person name="Guo Y."/>
            <person name="Lin S."/>
            <person name="Huang Z."/>
            <person name="Tang K."/>
            <person name="Wang X."/>
        </authorList>
    </citation>
    <scope>NUCLEOTIDE SEQUENCE</scope>
    <source>
        <strain evidence="1">SCSIO W_1865</strain>
    </source>
</reference>
<dbReference type="Proteomes" id="UP001210770">
    <property type="component" value="Chromosome"/>
</dbReference>
<protein>
    <submittedName>
        <fullName evidence="1">Phage tail assembly chaperone</fullName>
    </submittedName>
</protein>
<sequence length="70" mass="7176">MSAASGLDWPALLRVGLSRLGLPPDQFWALTPAELQLMLGPKSGPTPLLSDGLAALMAAYPDETKGAGDG</sequence>
<evidence type="ECO:0000313" key="1">
    <source>
        <dbReference type="EMBL" id="WCE71746.1"/>
    </source>
</evidence>
<dbReference type="NCBIfam" id="TIGR02216">
    <property type="entry name" value="phage_TIGR02216"/>
    <property type="match status" value="1"/>
</dbReference>
<dbReference type="Pfam" id="PF09550">
    <property type="entry name" value="Phage_TAC_6"/>
    <property type="match status" value="1"/>
</dbReference>
<dbReference type="InterPro" id="IPR019056">
    <property type="entry name" value="Phage_TAC_6"/>
</dbReference>
<dbReference type="EMBL" id="CP116423">
    <property type="protein sequence ID" value="WCE71746.1"/>
    <property type="molecule type" value="Genomic_DNA"/>
</dbReference>
<accession>A0AAX3LST3</accession>
<dbReference type="RefSeq" id="WP_168612778.1">
    <property type="nucleotide sequence ID" value="NZ_CP116423.1"/>
</dbReference>
<dbReference type="AlphaFoldDB" id="A0AAX3LST3"/>
<dbReference type="InterPro" id="IPR011739">
    <property type="entry name" value="GTA_rcc01693"/>
</dbReference>
<gene>
    <name evidence="1" type="ORF">PL336_07925</name>
</gene>
<organism evidence="1 2">
    <name type="scientific">Sulfitobacter faviae</name>
    <dbReference type="NCBI Taxonomy" id="1775881"/>
    <lineage>
        <taxon>Bacteria</taxon>
        <taxon>Pseudomonadati</taxon>
        <taxon>Pseudomonadota</taxon>
        <taxon>Alphaproteobacteria</taxon>
        <taxon>Rhodobacterales</taxon>
        <taxon>Roseobacteraceae</taxon>
        <taxon>Sulfitobacter</taxon>
    </lineage>
</organism>
<name>A0AAX3LST3_9RHOB</name>
<evidence type="ECO:0000313" key="2">
    <source>
        <dbReference type="Proteomes" id="UP001210770"/>
    </source>
</evidence>
<proteinExistence type="predicted"/>